<dbReference type="GeneID" id="56059623"/>
<keyword evidence="1" id="KW-0175">Coiled coil</keyword>
<evidence type="ECO:0000313" key="3">
    <source>
        <dbReference type="EMBL" id="QLH03170.1"/>
    </source>
</evidence>
<sequence>MGFFGKKKVEEETIEDNEEAVLKTELESEVEKLQNNFREKQEELDQITQRITTVKEEYDSTVGSLMLVKKELNQKKMELDIIKREYRETRERSKKSELIKDTESIDKFKKTQGDHSKIKEELVEVTKKHEEIKEQIAKEEKKLHNIRKQQVEVGKELEEANSRLYNAKQELDKKDTFEDTSILTPSEKEQIGISGENPKSSEGIIEAASAVVGSLKSKLNTTQKELDAMQTLLEKEREEHESTKKELEKLKQITNQPDES</sequence>
<protein>
    <submittedName>
        <fullName evidence="3">DNA repair protein</fullName>
    </submittedName>
</protein>
<dbReference type="EMBL" id="CP026993">
    <property type="protein sequence ID" value="QLH03170.1"/>
    <property type="molecule type" value="Genomic_DNA"/>
</dbReference>
<keyword evidence="4" id="KW-1185">Reference proteome</keyword>
<gene>
    <name evidence="3" type="ORF">C5F47_06210</name>
</gene>
<proteinExistence type="predicted"/>
<reference evidence="3 4" key="1">
    <citation type="submission" date="2018-02" db="EMBL/GenBank/DDBJ databases">
        <title>Complete genome of Nitrosopumilus cobalaminigenes HCA1.</title>
        <authorList>
            <person name="Qin W."/>
            <person name="Zheng Y."/>
            <person name="Stahl D.A."/>
        </authorList>
    </citation>
    <scope>NUCLEOTIDE SEQUENCE [LARGE SCALE GENOMIC DNA]</scope>
    <source>
        <strain evidence="3 4">HCA1</strain>
    </source>
</reference>
<dbReference type="Proteomes" id="UP000509771">
    <property type="component" value="Chromosome"/>
</dbReference>
<feature type="coiled-coil region" evidence="1">
    <location>
        <begin position="23"/>
        <end position="174"/>
    </location>
</feature>
<feature type="region of interest" description="Disordered" evidence="2">
    <location>
        <begin position="236"/>
        <end position="260"/>
    </location>
</feature>
<evidence type="ECO:0000313" key="4">
    <source>
        <dbReference type="Proteomes" id="UP000509771"/>
    </source>
</evidence>
<dbReference type="AlphaFoldDB" id="A0A7D5M2U5"/>
<name>A0A7D5M2U5_9ARCH</name>
<accession>A0A7D5M2U5</accession>
<feature type="compositionally biased region" description="Basic and acidic residues" evidence="2">
    <location>
        <begin position="236"/>
        <end position="251"/>
    </location>
</feature>
<evidence type="ECO:0000256" key="1">
    <source>
        <dbReference type="SAM" id="Coils"/>
    </source>
</evidence>
<dbReference type="RefSeq" id="WP_179360278.1">
    <property type="nucleotide sequence ID" value="NZ_CP026993.1"/>
</dbReference>
<dbReference type="OrthoDB" id="3152at2157"/>
<evidence type="ECO:0000256" key="2">
    <source>
        <dbReference type="SAM" id="MobiDB-lite"/>
    </source>
</evidence>
<organism evidence="3 4">
    <name type="scientific">Nitrosopumilus cobalaminigenes</name>
    <dbReference type="NCBI Taxonomy" id="1470066"/>
    <lineage>
        <taxon>Archaea</taxon>
        <taxon>Nitrososphaerota</taxon>
        <taxon>Nitrososphaeria</taxon>
        <taxon>Nitrosopumilales</taxon>
        <taxon>Nitrosopumilaceae</taxon>
        <taxon>Nitrosopumilus</taxon>
    </lineage>
</organism>
<dbReference type="KEGG" id="ncl:C5F47_06210"/>